<evidence type="ECO:0000313" key="5">
    <source>
        <dbReference type="Proteomes" id="UP000182276"/>
    </source>
</evidence>
<evidence type="ECO:0000313" key="2">
    <source>
        <dbReference type="EMBL" id="AJE16981.1"/>
    </source>
</evidence>
<sequence length="63" mass="6587">MKPVQLLLCGAVGALLVACSPEEEKDSSIDNYEQNSQEYHDTAAEPAGPNKLVPPATGTTGDD</sequence>
<evidence type="ECO:0000313" key="4">
    <source>
        <dbReference type="Proteomes" id="UP000031271"/>
    </source>
</evidence>
<feature type="region of interest" description="Disordered" evidence="1">
    <location>
        <begin position="22"/>
        <end position="63"/>
    </location>
</feature>
<dbReference type="EMBL" id="FNHO01000006">
    <property type="protein sequence ID" value="SDM60110.1"/>
    <property type="molecule type" value="Genomic_DNA"/>
</dbReference>
<reference evidence="3 5" key="2">
    <citation type="submission" date="2016-10" db="EMBL/GenBank/DDBJ databases">
        <authorList>
            <person name="Varghese N."/>
            <person name="Submissions S."/>
        </authorList>
    </citation>
    <scope>NUCLEOTIDE SEQUENCE [LARGE SCALE GENOMIC DNA]</scope>
    <source>
        <strain evidence="3 5">DSM 6083</strain>
    </source>
</reference>
<name>A0A8D3Y4Y8_9GAMM</name>
<dbReference type="AlphaFoldDB" id="A0A8D3Y4Y8"/>
<protein>
    <submittedName>
        <fullName evidence="2">Uncharacterized protein</fullName>
    </submittedName>
</protein>
<dbReference type="Proteomes" id="UP000031271">
    <property type="component" value="Chromosome"/>
</dbReference>
<dbReference type="GeneID" id="77261924"/>
<evidence type="ECO:0000256" key="1">
    <source>
        <dbReference type="SAM" id="MobiDB-lite"/>
    </source>
</evidence>
<reference evidence="2 4" key="3">
    <citation type="journal article" name="Genome Announc.">
        <title>Complete Genome Sequence of Pseudomonas balearica DSM 6083T.</title>
        <authorList>
            <person name="Bennasar-Figueras A."/>
            <person name="Salva-Serra F."/>
            <person name="Jaen-Luchoro D."/>
            <person name="Segui C."/>
            <person name="Aliaga F."/>
            <person name="Busquets A."/>
            <person name="Gomila M."/>
            <person name="Moore E.R."/>
            <person name="Lalucat J."/>
        </authorList>
    </citation>
    <scope>NUCLEOTIDE SEQUENCE [LARGE SCALE GENOMIC DNA]</scope>
    <source>
        <strain evidence="4">DSM 6083</strain>
        <strain evidence="2">DSM6083</strain>
    </source>
</reference>
<dbReference type="KEGG" id="pbm:CL52_18760"/>
<dbReference type="Proteomes" id="UP000182276">
    <property type="component" value="Unassembled WGS sequence"/>
</dbReference>
<evidence type="ECO:0000313" key="3">
    <source>
        <dbReference type="EMBL" id="SDM60110.1"/>
    </source>
</evidence>
<gene>
    <name evidence="2" type="ORF">CL52_18760</name>
    <name evidence="3" type="ORF">SAMN05660875_106168</name>
</gene>
<proteinExistence type="predicted"/>
<dbReference type="RefSeq" id="WP_041108307.1">
    <property type="nucleotide sequence ID" value="NZ_CP007511.1"/>
</dbReference>
<keyword evidence="5" id="KW-1185">Reference proteome</keyword>
<reference evidence="4" key="1">
    <citation type="submission" date="2014-03" db="EMBL/GenBank/DDBJ databases">
        <title>Complete genome of Pseudomonas balearica DSM 6083T, a sewage water isolate from an enrichment with 2-methylnaphthalene.</title>
        <authorList>
            <person name="Salva-Serra F."/>
            <person name="Jaen-Luchoro D."/>
            <person name="Busquets A."/>
            <person name="Pena A."/>
            <person name="Gomila M."/>
            <person name="Bosch R."/>
            <person name="Nogales B."/>
            <person name="Garcia-Valdes E."/>
            <person name="Lalucat J."/>
            <person name="Bennasar A."/>
        </authorList>
    </citation>
    <scope>NUCLEOTIDE SEQUENCE [LARGE SCALE GENOMIC DNA]</scope>
    <source>
        <strain evidence="4">DSM 6083</strain>
    </source>
</reference>
<accession>A0A8D3Y4Y8</accession>
<organism evidence="2 4">
    <name type="scientific">Stutzerimonas balearica DSM 6083</name>
    <dbReference type="NCBI Taxonomy" id="1123016"/>
    <lineage>
        <taxon>Bacteria</taxon>
        <taxon>Pseudomonadati</taxon>
        <taxon>Pseudomonadota</taxon>
        <taxon>Gammaproteobacteria</taxon>
        <taxon>Pseudomonadales</taxon>
        <taxon>Pseudomonadaceae</taxon>
        <taxon>Stutzerimonas</taxon>
    </lineage>
</organism>
<dbReference type="EMBL" id="CP007511">
    <property type="protein sequence ID" value="AJE16981.1"/>
    <property type="molecule type" value="Genomic_DNA"/>
</dbReference>
<dbReference type="PROSITE" id="PS51257">
    <property type="entry name" value="PROKAR_LIPOPROTEIN"/>
    <property type="match status" value="1"/>
</dbReference>